<keyword evidence="4" id="KW-1185">Reference proteome</keyword>
<comment type="similarity">
    <text evidence="1">Belongs to the YciI family.</text>
</comment>
<dbReference type="Proteomes" id="UP000431684">
    <property type="component" value="Unassembled WGS sequence"/>
</dbReference>
<dbReference type="EMBL" id="WNWM01000002">
    <property type="protein sequence ID" value="MUI15179.1"/>
    <property type="molecule type" value="Genomic_DNA"/>
</dbReference>
<dbReference type="PANTHER" id="PTHR35174">
    <property type="entry name" value="BLL7171 PROTEIN-RELATED"/>
    <property type="match status" value="1"/>
</dbReference>
<dbReference type="SUPFAM" id="SSF54909">
    <property type="entry name" value="Dimeric alpha+beta barrel"/>
    <property type="match status" value="2"/>
</dbReference>
<dbReference type="RefSeq" id="WP_155710900.1">
    <property type="nucleotide sequence ID" value="NZ_BMWU01000062.1"/>
</dbReference>
<organism evidence="3 4">
    <name type="scientific">Pseudoduganella dura</name>
    <dbReference type="NCBI Taxonomy" id="321982"/>
    <lineage>
        <taxon>Bacteria</taxon>
        <taxon>Pseudomonadati</taxon>
        <taxon>Pseudomonadota</taxon>
        <taxon>Betaproteobacteria</taxon>
        <taxon>Burkholderiales</taxon>
        <taxon>Oxalobacteraceae</taxon>
        <taxon>Telluria group</taxon>
        <taxon>Pseudoduganella</taxon>
    </lineage>
</organism>
<name>A0A6I3XFJ5_9BURK</name>
<evidence type="ECO:0000259" key="2">
    <source>
        <dbReference type="Pfam" id="PF03795"/>
    </source>
</evidence>
<accession>A0A6I3XFJ5</accession>
<sequence>MHFMVIRRADAASESQSFPAPPLADAVPAACWLHSSTEAVRLQRAGGAWTIANGPFPADGLAAGFAIVDVASKEEAIEWARRWPAADAEGEVVLEVRETGCSGGCAGIDTRTPPHLAPWAVLLRSSAALEADVMPPPDAIDRMNARNRQDAQAGVLLAGDGLKPTARGARVDFRDVKGGSGRRPSIVDGPFAEVKELIAGFWLIQAASRDDAVAWVKSYPFPWPDVTLELRAVA</sequence>
<reference evidence="3 4" key="1">
    <citation type="submission" date="2019-11" db="EMBL/GenBank/DDBJ databases">
        <title>Draft Genome Sequences of Six Type Strains of the Genus Massilia.</title>
        <authorList>
            <person name="Miess H."/>
            <person name="Frediansyah A."/>
            <person name="Goeker M."/>
            <person name="Gross H."/>
        </authorList>
    </citation>
    <scope>NUCLEOTIDE SEQUENCE [LARGE SCALE GENOMIC DNA]</scope>
    <source>
        <strain evidence="3 4">DSM 17513</strain>
    </source>
</reference>
<dbReference type="PANTHER" id="PTHR35174:SF4">
    <property type="entry name" value="BLL7163 PROTEIN"/>
    <property type="match status" value="1"/>
</dbReference>
<dbReference type="Pfam" id="PF03795">
    <property type="entry name" value="YCII"/>
    <property type="match status" value="2"/>
</dbReference>
<evidence type="ECO:0000313" key="3">
    <source>
        <dbReference type="EMBL" id="MUI15179.1"/>
    </source>
</evidence>
<dbReference type="AlphaFoldDB" id="A0A6I3XFJ5"/>
<dbReference type="InterPro" id="IPR011008">
    <property type="entry name" value="Dimeric_a/b-barrel"/>
</dbReference>
<evidence type="ECO:0000256" key="1">
    <source>
        <dbReference type="ARBA" id="ARBA00007689"/>
    </source>
</evidence>
<dbReference type="Gene3D" id="3.30.70.1060">
    <property type="entry name" value="Dimeric alpha+beta barrel"/>
    <property type="match status" value="2"/>
</dbReference>
<comment type="caution">
    <text evidence="3">The sequence shown here is derived from an EMBL/GenBank/DDBJ whole genome shotgun (WGS) entry which is preliminary data.</text>
</comment>
<feature type="domain" description="YCII-related" evidence="2">
    <location>
        <begin position="139"/>
        <end position="222"/>
    </location>
</feature>
<proteinExistence type="inferred from homology"/>
<gene>
    <name evidence="3" type="ORF">GJV26_22315</name>
</gene>
<protein>
    <recommendedName>
        <fullName evidence="2">YCII-related domain-containing protein</fullName>
    </recommendedName>
</protein>
<dbReference type="OrthoDB" id="9807535at2"/>
<evidence type="ECO:0000313" key="4">
    <source>
        <dbReference type="Proteomes" id="UP000431684"/>
    </source>
</evidence>
<feature type="domain" description="YCII-related" evidence="2">
    <location>
        <begin position="1"/>
        <end position="93"/>
    </location>
</feature>
<dbReference type="InterPro" id="IPR005545">
    <property type="entry name" value="YCII"/>
</dbReference>